<keyword evidence="1" id="KW-1133">Transmembrane helix</keyword>
<protein>
    <recommendedName>
        <fullName evidence="3">TolB N-terminal domain-containing protein</fullName>
    </recommendedName>
</protein>
<sequence>MSWVFDKTPQGFVKTDFKDIEEIGGMKVKVDNRPFYKRKRNIFLLFGVVAGIMIGLFGGNRISNPIIINDKDLTKLAILPFTNIRQDKENDFLGFALSDEIINRLGYLKSIVVRPSGSVRKYQGIEVDLNQIGNDLDVELVLTGSYLREGDQLRLSTELIDLRKNQRLWNKTVQVDYSDIFEIQETVSRDIVEGLKYNLEPDEEEKLQSDNVDPLAYELYLKAKEMRSDNIPKMEIKIQLFQESIKIDSTFSDSWAALASFSVNVAQATKKGEYYINLSHYALQKAISLNNESLISILAGTGLYSETGDVEKATELAIKGMKLSGGKSGNGSLGYALRYAGLMNESIELYDISSKLNESTQARGGNAIQLGKSHIYLGNINKAIEIMHKGAKLVKDGSGTAPVMLIYEGVPYLYTDMPTKAYPYFDYISEVDPNNTWSIIGQTYKALTSGKIDEGKKLVSSLESRNIHDSEMIYRFTHFYLMLGEEEKALSALERSIDRGFFCYPYIKSDLLTKPIHNNPRFKQILEKAKIRHELYEKRFGGKIRLLLGMAS</sequence>
<keyword evidence="1" id="KW-0472">Membrane</keyword>
<dbReference type="Gene3D" id="1.25.40.10">
    <property type="entry name" value="Tetratricopeptide repeat domain"/>
    <property type="match status" value="1"/>
</dbReference>
<dbReference type="EMBL" id="UINC01042581">
    <property type="protein sequence ID" value="SVB45410.1"/>
    <property type="molecule type" value="Genomic_DNA"/>
</dbReference>
<proteinExistence type="predicted"/>
<dbReference type="Gene3D" id="3.40.50.10070">
    <property type="entry name" value="TolB, N-terminal domain"/>
    <property type="match status" value="1"/>
</dbReference>
<evidence type="ECO:0000313" key="2">
    <source>
        <dbReference type="EMBL" id="SVB45410.1"/>
    </source>
</evidence>
<dbReference type="SUPFAM" id="SSF48452">
    <property type="entry name" value="TPR-like"/>
    <property type="match status" value="1"/>
</dbReference>
<organism evidence="2">
    <name type="scientific">marine metagenome</name>
    <dbReference type="NCBI Taxonomy" id="408172"/>
    <lineage>
        <taxon>unclassified sequences</taxon>
        <taxon>metagenomes</taxon>
        <taxon>ecological metagenomes</taxon>
    </lineage>
</organism>
<name>A0A382E436_9ZZZZ</name>
<feature type="transmembrane region" description="Helical" evidence="1">
    <location>
        <begin position="42"/>
        <end position="59"/>
    </location>
</feature>
<evidence type="ECO:0000256" key="1">
    <source>
        <dbReference type="SAM" id="Phobius"/>
    </source>
</evidence>
<evidence type="ECO:0008006" key="3">
    <source>
        <dbReference type="Google" id="ProtNLM"/>
    </source>
</evidence>
<keyword evidence="1" id="KW-0812">Transmembrane</keyword>
<accession>A0A382E436</accession>
<dbReference type="AlphaFoldDB" id="A0A382E436"/>
<gene>
    <name evidence="2" type="ORF">METZ01_LOCUS198264</name>
</gene>
<dbReference type="InterPro" id="IPR011990">
    <property type="entry name" value="TPR-like_helical_dom_sf"/>
</dbReference>
<reference evidence="2" key="1">
    <citation type="submission" date="2018-05" db="EMBL/GenBank/DDBJ databases">
        <authorList>
            <person name="Lanie J.A."/>
            <person name="Ng W.-L."/>
            <person name="Kazmierczak K.M."/>
            <person name="Andrzejewski T.M."/>
            <person name="Davidsen T.M."/>
            <person name="Wayne K.J."/>
            <person name="Tettelin H."/>
            <person name="Glass J.I."/>
            <person name="Rusch D."/>
            <person name="Podicherti R."/>
            <person name="Tsui H.-C.T."/>
            <person name="Winkler M.E."/>
        </authorList>
    </citation>
    <scope>NUCLEOTIDE SEQUENCE</scope>
</reference>